<dbReference type="PIRSF" id="PIRSF017617">
    <property type="entry name" value="Thr_aldolase"/>
    <property type="match status" value="1"/>
</dbReference>
<dbReference type="NCBIfam" id="NF041359">
    <property type="entry name" value="GntG_guanitoxin"/>
    <property type="match status" value="1"/>
</dbReference>
<name>A0A1A9WPR7_9MUSC</name>
<dbReference type="EnsemblMetazoa" id="GBRI027425-RA">
    <property type="protein sequence ID" value="GBRI027425-PA"/>
    <property type="gene ID" value="GBRI027425"/>
</dbReference>
<dbReference type="GO" id="GO:0005829">
    <property type="term" value="C:cytosol"/>
    <property type="evidence" value="ECO:0007669"/>
    <property type="project" value="TreeGrafter"/>
</dbReference>
<proteinExistence type="inferred from homology"/>
<evidence type="ECO:0000256" key="1">
    <source>
        <dbReference type="ARBA" id="ARBA00001933"/>
    </source>
</evidence>
<dbReference type="InterPro" id="IPR001597">
    <property type="entry name" value="ArAA_b-elim_lyase/Thr_aldolase"/>
</dbReference>
<reference evidence="8" key="1">
    <citation type="submission" date="2014-03" db="EMBL/GenBank/DDBJ databases">
        <authorList>
            <person name="Aksoy S."/>
            <person name="Warren W."/>
            <person name="Wilson R.K."/>
        </authorList>
    </citation>
    <scope>NUCLEOTIDE SEQUENCE [LARGE SCALE GENOMIC DNA]</scope>
    <source>
        <strain evidence="8">IAEA</strain>
    </source>
</reference>
<comment type="similarity">
    <text evidence="2">Belongs to the threonine aldolase family.</text>
</comment>
<dbReference type="SUPFAM" id="SSF53383">
    <property type="entry name" value="PLP-dependent transferases"/>
    <property type="match status" value="1"/>
</dbReference>
<dbReference type="GO" id="GO:0006567">
    <property type="term" value="P:L-threonine catabolic process"/>
    <property type="evidence" value="ECO:0007669"/>
    <property type="project" value="TreeGrafter"/>
</dbReference>
<dbReference type="VEuPathDB" id="VectorBase:GBRI027425"/>
<evidence type="ECO:0000256" key="3">
    <source>
        <dbReference type="ARBA" id="ARBA00022898"/>
    </source>
</evidence>
<dbReference type="Pfam" id="PF01212">
    <property type="entry name" value="Beta_elim_lyase"/>
    <property type="match status" value="1"/>
</dbReference>
<evidence type="ECO:0000256" key="5">
    <source>
        <dbReference type="PIRSR" id="PIRSR017617-1"/>
    </source>
</evidence>
<reference evidence="7" key="2">
    <citation type="submission" date="2020-05" db="UniProtKB">
        <authorList>
            <consortium name="EnsemblMetazoa"/>
        </authorList>
    </citation>
    <scope>IDENTIFICATION</scope>
    <source>
        <strain evidence="7">IAEA</strain>
    </source>
</reference>
<dbReference type="STRING" id="37001.A0A1A9WPR7"/>
<dbReference type="InterPro" id="IPR015422">
    <property type="entry name" value="PyrdxlP-dep_Trfase_small"/>
</dbReference>
<dbReference type="Gene3D" id="3.90.1150.10">
    <property type="entry name" value="Aspartate Aminotransferase, domain 1"/>
    <property type="match status" value="1"/>
</dbReference>
<evidence type="ECO:0000313" key="8">
    <source>
        <dbReference type="Proteomes" id="UP000091820"/>
    </source>
</evidence>
<dbReference type="PANTHER" id="PTHR48097">
    <property type="entry name" value="L-THREONINE ALDOLASE-RELATED"/>
    <property type="match status" value="1"/>
</dbReference>
<dbReference type="FunFam" id="3.40.640.10:FF:000030">
    <property type="entry name" value="Low-specificity L-threonine aldolase"/>
    <property type="match status" value="1"/>
</dbReference>
<dbReference type="InterPro" id="IPR023603">
    <property type="entry name" value="Low_specificity_L-TA-like"/>
</dbReference>
<comment type="cofactor">
    <cofactor evidence="1">
        <name>pyridoxal 5'-phosphate</name>
        <dbReference type="ChEBI" id="CHEBI:597326"/>
    </cofactor>
</comment>
<dbReference type="GO" id="GO:0006545">
    <property type="term" value="P:glycine biosynthetic process"/>
    <property type="evidence" value="ECO:0007669"/>
    <property type="project" value="TreeGrafter"/>
</dbReference>
<keyword evidence="4" id="KW-0456">Lyase</keyword>
<accession>A0A1A9WPR7</accession>
<dbReference type="InterPro" id="IPR015424">
    <property type="entry name" value="PyrdxlP-dep_Trfase"/>
</dbReference>
<organism evidence="7 8">
    <name type="scientific">Glossina brevipalpis</name>
    <dbReference type="NCBI Taxonomy" id="37001"/>
    <lineage>
        <taxon>Eukaryota</taxon>
        <taxon>Metazoa</taxon>
        <taxon>Ecdysozoa</taxon>
        <taxon>Arthropoda</taxon>
        <taxon>Hexapoda</taxon>
        <taxon>Insecta</taxon>
        <taxon>Pterygota</taxon>
        <taxon>Neoptera</taxon>
        <taxon>Endopterygota</taxon>
        <taxon>Diptera</taxon>
        <taxon>Brachycera</taxon>
        <taxon>Muscomorpha</taxon>
        <taxon>Hippoboscoidea</taxon>
        <taxon>Glossinidae</taxon>
        <taxon>Glossina</taxon>
    </lineage>
</organism>
<keyword evidence="8" id="KW-1185">Reference proteome</keyword>
<feature type="domain" description="Aromatic amino acid beta-eliminating lyase/threonine aldolase" evidence="6">
    <location>
        <begin position="9"/>
        <end position="299"/>
    </location>
</feature>
<dbReference type="InterPro" id="IPR015421">
    <property type="entry name" value="PyrdxlP-dep_Trfase_major"/>
</dbReference>
<dbReference type="PANTHER" id="PTHR48097:SF9">
    <property type="entry name" value="L-THREONINE ALDOLASE"/>
    <property type="match status" value="1"/>
</dbReference>
<evidence type="ECO:0000313" key="7">
    <source>
        <dbReference type="EnsemblMetazoa" id="GBRI027425-PA"/>
    </source>
</evidence>
<protein>
    <recommendedName>
        <fullName evidence="6">Aromatic amino acid beta-eliminating lyase/threonine aldolase domain-containing protein</fullName>
    </recommendedName>
</protein>
<feature type="modified residue" description="N6-(pyridoxal phosphate)lysine" evidence="5">
    <location>
        <position position="214"/>
    </location>
</feature>
<dbReference type="CDD" id="cd06502">
    <property type="entry name" value="TA_like"/>
    <property type="match status" value="1"/>
</dbReference>
<evidence type="ECO:0000259" key="6">
    <source>
        <dbReference type="Pfam" id="PF01212"/>
    </source>
</evidence>
<evidence type="ECO:0000256" key="4">
    <source>
        <dbReference type="ARBA" id="ARBA00023239"/>
    </source>
</evidence>
<evidence type="ECO:0000256" key="2">
    <source>
        <dbReference type="ARBA" id="ARBA00006966"/>
    </source>
</evidence>
<dbReference type="Gene3D" id="3.40.640.10">
    <property type="entry name" value="Type I PLP-dependent aspartate aminotransferase-like (Major domain)"/>
    <property type="match status" value="1"/>
</dbReference>
<dbReference type="AlphaFoldDB" id="A0A1A9WPR7"/>
<keyword evidence="3" id="KW-0663">Pyridoxal phosphate</keyword>
<sequence>MSLPNYIIDMRSDTVSLPTIEMREAMFTAAVGDDVYGEDPTVLQLEQKSIDLFKKEAALFVPSGTMANLLAIMVHCHRRGSEAIAGDLSHTFLYEQAGAAQIAGVQLTTIQNRTDGTFCLEELQRKMHLYKDCHEPLTSLVIVENTHNMCGGKVLPLQWLDELTAICKNKVKTNDKDIALHMDGARIFNASQYLNESVARITRDFDSVCFCLSKGLSAPVGSVLLGSKAFIAEARHLRKVLGGSMRQCGVLAAAGLVALEKIVPLLREDHRRTKLIAEAINNLHSDNFHVDLDNVHTNILLIHMVNPKVRASTFAKRLFEFTENELNENITTGKTDREDKKGIQLKVSSRDWTYARLVLYNQITDKDVEYAIKKIEYVIQEYDNVLGLNKIS</sequence>
<dbReference type="GO" id="GO:0008732">
    <property type="term" value="F:L-allo-threonine aldolase activity"/>
    <property type="evidence" value="ECO:0007669"/>
    <property type="project" value="TreeGrafter"/>
</dbReference>
<dbReference type="Proteomes" id="UP000091820">
    <property type="component" value="Unassembled WGS sequence"/>
</dbReference>